<evidence type="ECO:0000256" key="2">
    <source>
        <dbReference type="ARBA" id="ARBA00022801"/>
    </source>
</evidence>
<feature type="region of interest" description="Disordered" evidence="6">
    <location>
        <begin position="37"/>
        <end position="78"/>
    </location>
</feature>
<evidence type="ECO:0000313" key="9">
    <source>
        <dbReference type="Proteomes" id="UP000813068"/>
    </source>
</evidence>
<feature type="domain" description="UvrD-like helicase ATP-binding" evidence="7">
    <location>
        <begin position="112"/>
        <end position="475"/>
    </location>
</feature>
<comment type="caution">
    <text evidence="8">The sequence shown here is derived from an EMBL/GenBank/DDBJ whole genome shotgun (WGS) entry which is preliminary data.</text>
</comment>
<evidence type="ECO:0000313" key="8">
    <source>
        <dbReference type="EMBL" id="MBV2135069.1"/>
    </source>
</evidence>
<dbReference type="InterPro" id="IPR000212">
    <property type="entry name" value="DNA_helicase_UvrD/REP"/>
</dbReference>
<dbReference type="Proteomes" id="UP000813068">
    <property type="component" value="Unassembled WGS sequence"/>
</dbReference>
<keyword evidence="4 5" id="KW-0067">ATP-binding</keyword>
<accession>A0ABS6N1Y4</accession>
<evidence type="ECO:0000259" key="7">
    <source>
        <dbReference type="PROSITE" id="PS51198"/>
    </source>
</evidence>
<keyword evidence="9" id="KW-1185">Reference proteome</keyword>
<evidence type="ECO:0000256" key="4">
    <source>
        <dbReference type="ARBA" id="ARBA00022840"/>
    </source>
</evidence>
<organism evidence="8 9">
    <name type="scientific">Geopseudomonas aromaticivorans</name>
    <dbReference type="NCBI Taxonomy" id="2849492"/>
    <lineage>
        <taxon>Bacteria</taxon>
        <taxon>Pseudomonadati</taxon>
        <taxon>Pseudomonadota</taxon>
        <taxon>Gammaproteobacteria</taxon>
        <taxon>Pseudomonadales</taxon>
        <taxon>Pseudomonadaceae</taxon>
        <taxon>Geopseudomonas</taxon>
    </lineage>
</organism>
<dbReference type="Pfam" id="PF00580">
    <property type="entry name" value="UvrD-helicase"/>
    <property type="match status" value="1"/>
</dbReference>
<gene>
    <name evidence="8" type="ORF">KRX52_20045</name>
</gene>
<dbReference type="GO" id="GO:0004386">
    <property type="term" value="F:helicase activity"/>
    <property type="evidence" value="ECO:0007669"/>
    <property type="project" value="UniProtKB-KW"/>
</dbReference>
<dbReference type="PANTHER" id="PTHR11070">
    <property type="entry name" value="UVRD / RECB / PCRA DNA HELICASE FAMILY MEMBER"/>
    <property type="match status" value="1"/>
</dbReference>
<evidence type="ECO:0000256" key="1">
    <source>
        <dbReference type="ARBA" id="ARBA00022741"/>
    </source>
</evidence>
<keyword evidence="1 5" id="KW-0547">Nucleotide-binding</keyword>
<evidence type="ECO:0000256" key="3">
    <source>
        <dbReference type="ARBA" id="ARBA00022806"/>
    </source>
</evidence>
<evidence type="ECO:0000256" key="6">
    <source>
        <dbReference type="SAM" id="MobiDB-lite"/>
    </source>
</evidence>
<feature type="binding site" evidence="5">
    <location>
        <begin position="133"/>
        <end position="140"/>
    </location>
    <ligand>
        <name>ATP</name>
        <dbReference type="ChEBI" id="CHEBI:30616"/>
    </ligand>
</feature>
<reference evidence="8 9" key="1">
    <citation type="submission" date="2021-06" db="EMBL/GenBank/DDBJ databases">
        <title>Differences between aerobic and microaerobic xylene degrading microbial communities.</title>
        <authorList>
            <person name="Banerjee S."/>
            <person name="Tancsics A."/>
        </authorList>
    </citation>
    <scope>NUCLEOTIDE SEQUENCE [LARGE SCALE GENOMIC DNA]</scope>
    <source>
        <strain evidence="8 9">MAP12</strain>
    </source>
</reference>
<evidence type="ECO:0000256" key="5">
    <source>
        <dbReference type="PROSITE-ProRule" id="PRU00560"/>
    </source>
</evidence>
<dbReference type="EMBL" id="JAHRGL010000080">
    <property type="protein sequence ID" value="MBV2135069.1"/>
    <property type="molecule type" value="Genomic_DNA"/>
</dbReference>
<dbReference type="RefSeq" id="WP_217683496.1">
    <property type="nucleotide sequence ID" value="NZ_JAHRGL010000080.1"/>
</dbReference>
<proteinExistence type="predicted"/>
<dbReference type="InterPro" id="IPR014016">
    <property type="entry name" value="UvrD-like_ATP-bd"/>
</dbReference>
<protein>
    <submittedName>
        <fullName evidence="8">DEAD/DEAH box helicase</fullName>
    </submittedName>
</protein>
<name>A0ABS6N1Y4_9GAMM</name>
<keyword evidence="2 5" id="KW-0378">Hydrolase</keyword>
<dbReference type="PANTHER" id="PTHR11070:SF63">
    <property type="entry name" value="DNA HELICASE IV"/>
    <property type="match status" value="1"/>
</dbReference>
<keyword evidence="3 5" id="KW-0347">Helicase</keyword>
<dbReference type="PROSITE" id="PS51198">
    <property type="entry name" value="UVRD_HELICASE_ATP_BIND"/>
    <property type="match status" value="1"/>
</dbReference>
<sequence length="664" mass="72935">MLSAVKRYKLLLSGALARYFPRTTAYLRASSGAALFHQQPVPAKPKSRGKQDGAAAGKARVSAEKKPAKPRAQPAKRASEGIYGPAPLAIDDPQVQAMRERVGQAVAAGVVSAPSDEQWAMILSRHPVTRIFAGAGSGKSTTLVLRVVFMLCHMGIKPESLTVISFTNASCAQLREQLTRVLGFWPYSFDAGQARQCVRTFHSAMAVLAKEALGNPLWFEQLDERNASATEVDNPLTSARLKPAQQRLLKQAYQRCYAEEADFRERVHSLLGLPPLPAGDGEGRQARVPKAPLDGFKLAGEFTALPLFEAFHAQAGFMESIGIRLDQIDTQALSCSARERVFVEALVLFWKTFETCLQEQGLLTFNGAFHKLTQILAAGGQGMPAPALAPFTHLLIDEFQDISPQIVQWLQALHRGLARQGAAVSLMAIGDDWQSIYGWRGSSPELFMDFDKYFPGKGRAKSSAVLMLETNYRSIEPVIRDGEAVLGGVEFKQAKASRACKAMQPGDHGVEVVSRFDVKTRLPELLKEIHAQCAHVASRQSAERTSVLVLSRRNEPLQNIQSQLDKKLPVKAYTIHRAKGLQAEVAIIVDDCAPPEKHPLRNALYAYSGFFRNSYDQAMQDESLRLAYVAITRGVSRVLWYTQKTQGATQVLAARGKQRGSRSA</sequence>